<sequence>MTKHVLIAIICCVLFSLAGCSSQKVQHHEAITTSTANDLCSAQSKNERLKMAVLWYENAGEMKALYYQGYRLGKQVVDRSLQQHIAKKRAIVLDIDETVLNNGPYLESLVKSGTDDFDHDFGEWVEKAEAKPLPGVRDFLNYVNRKGIDIYYISNRNERHLEATMKNLKMAGLPQVTSSHVLLKTNEASKESRRQLVEKNHEIIALFGDNLIDFAHEFDGKSTAERNNEVEQMQQLFGDKFIVFPNSIYGSWDDDLDCRIKGA</sequence>
<evidence type="ECO:0000313" key="4">
    <source>
        <dbReference type="EMBL" id="NEY19127.1"/>
    </source>
</evidence>
<accession>A0A0A6VDJ6</accession>
<dbReference type="PROSITE" id="PS51257">
    <property type="entry name" value="PROKAR_LIPOPROTEIN"/>
    <property type="match status" value="1"/>
</dbReference>
<reference evidence="4 6" key="3">
    <citation type="submission" date="2020-03" db="EMBL/GenBank/DDBJ databases">
        <title>Bacillus aquiflavi sp. nov., isolated from yellow water of strong flavor Chinese baijiu in Yibin region of China.</title>
        <authorList>
            <person name="Xie J."/>
        </authorList>
    </citation>
    <scope>NUCLEOTIDE SEQUENCE [LARGE SCALE GENOMIC DNA]</scope>
    <source>
        <strain evidence="4 6">Gsoil 114</strain>
    </source>
</reference>
<dbReference type="EMBL" id="JAAIWK010000004">
    <property type="protein sequence ID" value="NEY19127.1"/>
    <property type="molecule type" value="Genomic_DNA"/>
</dbReference>
<keyword evidence="4" id="KW-0449">Lipoprotein</keyword>
<proteinExistence type="predicted"/>
<dbReference type="AlphaFoldDB" id="A0A0A6VDJ6"/>
<dbReference type="PANTHER" id="PTHR31284">
    <property type="entry name" value="ACID PHOSPHATASE-LIKE PROTEIN"/>
    <property type="match status" value="1"/>
</dbReference>
<evidence type="ECO:0000313" key="5">
    <source>
        <dbReference type="Proteomes" id="UP000030588"/>
    </source>
</evidence>
<dbReference type="EMBL" id="JRUN01000049">
    <property type="protein sequence ID" value="KHD84614.1"/>
    <property type="molecule type" value="Genomic_DNA"/>
</dbReference>
<dbReference type="GO" id="GO:0009279">
    <property type="term" value="C:cell outer membrane"/>
    <property type="evidence" value="ECO:0007669"/>
    <property type="project" value="InterPro"/>
</dbReference>
<protein>
    <submittedName>
        <fullName evidence="3 4">5'-nucleotidase</fullName>
    </submittedName>
</protein>
<comment type="caution">
    <text evidence="3">The sequence shown here is derived from an EMBL/GenBank/DDBJ whole genome shotgun (WGS) entry which is preliminary data.</text>
</comment>
<dbReference type="RefSeq" id="WP_035355528.1">
    <property type="nucleotide sequence ID" value="NZ_JAAIWK010000004.1"/>
</dbReference>
<dbReference type="Gene3D" id="3.40.50.1000">
    <property type="entry name" value="HAD superfamily/HAD-like"/>
    <property type="match status" value="1"/>
</dbReference>
<organism evidence="3 5">
    <name type="scientific">Heyndrickxia ginsengihumi</name>
    <dbReference type="NCBI Taxonomy" id="363870"/>
    <lineage>
        <taxon>Bacteria</taxon>
        <taxon>Bacillati</taxon>
        <taxon>Bacillota</taxon>
        <taxon>Bacilli</taxon>
        <taxon>Bacillales</taxon>
        <taxon>Bacillaceae</taxon>
        <taxon>Heyndrickxia</taxon>
    </lineage>
</organism>
<dbReference type="InterPro" id="IPR036412">
    <property type="entry name" value="HAD-like_sf"/>
</dbReference>
<keyword evidence="6" id="KW-1185">Reference proteome</keyword>
<reference evidence="4" key="2">
    <citation type="submission" date="2020-02" db="EMBL/GenBank/DDBJ databases">
        <authorList>
            <person name="Feng H."/>
        </authorList>
    </citation>
    <scope>NUCLEOTIDE SEQUENCE [LARGE SCALE GENOMIC DNA]</scope>
    <source>
        <strain evidence="4">Gsoil 114</strain>
    </source>
</reference>
<dbReference type="InterPro" id="IPR023214">
    <property type="entry name" value="HAD_sf"/>
</dbReference>
<evidence type="ECO:0000256" key="1">
    <source>
        <dbReference type="ARBA" id="ARBA00022729"/>
    </source>
</evidence>
<reference evidence="3 5" key="1">
    <citation type="submission" date="2014-10" db="EMBL/GenBank/DDBJ databases">
        <title>Draft genome of phytase producing Bacillus ginsengihumi strain M2.11.</title>
        <authorList>
            <person name="Toymentseva A."/>
            <person name="Boulygina E.A."/>
            <person name="Kazakov S.V."/>
            <person name="Kayumov I."/>
            <person name="Suleimanova A.D."/>
            <person name="Mardanova A.M."/>
            <person name="Maria S.N."/>
            <person name="Sergey M.Y."/>
            <person name="Sharipova M.R."/>
        </authorList>
    </citation>
    <scope>NUCLEOTIDE SEQUENCE [LARGE SCALE GENOMIC DNA]</scope>
    <source>
        <strain evidence="3 5">M2.11</strain>
    </source>
</reference>
<dbReference type="NCBIfam" id="TIGR01533">
    <property type="entry name" value="lipo_e_P4"/>
    <property type="match status" value="1"/>
</dbReference>
<keyword evidence="1 2" id="KW-0732">Signal</keyword>
<dbReference type="Proteomes" id="UP000030588">
    <property type="component" value="Unassembled WGS sequence"/>
</dbReference>
<dbReference type="Pfam" id="PF03767">
    <property type="entry name" value="Acid_phosphat_B"/>
    <property type="match status" value="1"/>
</dbReference>
<dbReference type="SFLD" id="SFLDG01125">
    <property type="entry name" value="C1.1:_Acid_Phosphatase_Like"/>
    <property type="match status" value="1"/>
</dbReference>
<dbReference type="Proteomes" id="UP000476934">
    <property type="component" value="Unassembled WGS sequence"/>
</dbReference>
<feature type="chain" id="PRO_5044540672" evidence="2">
    <location>
        <begin position="19"/>
        <end position="263"/>
    </location>
</feature>
<dbReference type="CDD" id="cd07534">
    <property type="entry name" value="HAD_CAP"/>
    <property type="match status" value="1"/>
</dbReference>
<gene>
    <name evidence="4" type="ORF">G4D61_03975</name>
    <name evidence="3" type="ORF">NG54_14215</name>
</gene>
<dbReference type="PIRSF" id="PIRSF019271">
    <property type="entry name" value="Acid_Ptase_C"/>
    <property type="match status" value="1"/>
</dbReference>
<evidence type="ECO:0000256" key="2">
    <source>
        <dbReference type="SAM" id="SignalP"/>
    </source>
</evidence>
<name>A0A0A6VDJ6_9BACI</name>
<dbReference type="InterPro" id="IPR006423">
    <property type="entry name" value="Lipo_e_P4"/>
</dbReference>
<dbReference type="SFLD" id="SFLDS00003">
    <property type="entry name" value="Haloacid_Dehalogenase"/>
    <property type="match status" value="1"/>
</dbReference>
<feature type="signal peptide" evidence="2">
    <location>
        <begin position="1"/>
        <end position="18"/>
    </location>
</feature>
<evidence type="ECO:0000313" key="3">
    <source>
        <dbReference type="EMBL" id="KHD84614.1"/>
    </source>
</evidence>
<dbReference type="InterPro" id="IPR005519">
    <property type="entry name" value="Acid_phosphat_B-like"/>
</dbReference>
<evidence type="ECO:0000313" key="6">
    <source>
        <dbReference type="Proteomes" id="UP000476934"/>
    </source>
</evidence>
<dbReference type="PANTHER" id="PTHR31284:SF10">
    <property type="entry name" value="ACID PHOSPHATASE-LIKE PROTEIN"/>
    <property type="match status" value="1"/>
</dbReference>
<dbReference type="OrthoDB" id="395856at2"/>
<dbReference type="SUPFAM" id="SSF56784">
    <property type="entry name" value="HAD-like"/>
    <property type="match status" value="1"/>
</dbReference>